<name>A0A699SX18_TANCI</name>
<dbReference type="AlphaFoldDB" id="A0A699SX18"/>
<evidence type="ECO:0000256" key="1">
    <source>
        <dbReference type="SAM" id="Phobius"/>
    </source>
</evidence>
<keyword evidence="1" id="KW-0472">Membrane</keyword>
<feature type="non-terminal residue" evidence="2">
    <location>
        <position position="106"/>
    </location>
</feature>
<evidence type="ECO:0000313" key="2">
    <source>
        <dbReference type="EMBL" id="GFD01274.1"/>
    </source>
</evidence>
<gene>
    <name evidence="2" type="ORF">Tci_873243</name>
</gene>
<reference evidence="2" key="1">
    <citation type="journal article" date="2019" name="Sci. Rep.">
        <title>Draft genome of Tanacetum cinerariifolium, the natural source of mosquito coil.</title>
        <authorList>
            <person name="Yamashiro T."/>
            <person name="Shiraishi A."/>
            <person name="Satake H."/>
            <person name="Nakayama K."/>
        </authorList>
    </citation>
    <scope>NUCLEOTIDE SEQUENCE</scope>
</reference>
<dbReference type="EMBL" id="BKCJ011190326">
    <property type="protein sequence ID" value="GFD01274.1"/>
    <property type="molecule type" value="Genomic_DNA"/>
</dbReference>
<keyword evidence="1" id="KW-0812">Transmembrane</keyword>
<comment type="caution">
    <text evidence="2">The sequence shown here is derived from an EMBL/GenBank/DDBJ whole genome shotgun (WGS) entry which is preliminary data.</text>
</comment>
<protein>
    <submittedName>
        <fullName evidence="2">Uncharacterized protein</fullName>
    </submittedName>
</protein>
<accession>A0A699SX18</accession>
<organism evidence="2">
    <name type="scientific">Tanacetum cinerariifolium</name>
    <name type="common">Dalmatian daisy</name>
    <name type="synonym">Chrysanthemum cinerariifolium</name>
    <dbReference type="NCBI Taxonomy" id="118510"/>
    <lineage>
        <taxon>Eukaryota</taxon>
        <taxon>Viridiplantae</taxon>
        <taxon>Streptophyta</taxon>
        <taxon>Embryophyta</taxon>
        <taxon>Tracheophyta</taxon>
        <taxon>Spermatophyta</taxon>
        <taxon>Magnoliopsida</taxon>
        <taxon>eudicotyledons</taxon>
        <taxon>Gunneridae</taxon>
        <taxon>Pentapetalae</taxon>
        <taxon>asterids</taxon>
        <taxon>campanulids</taxon>
        <taxon>Asterales</taxon>
        <taxon>Asteraceae</taxon>
        <taxon>Asteroideae</taxon>
        <taxon>Anthemideae</taxon>
        <taxon>Anthemidinae</taxon>
        <taxon>Tanacetum</taxon>
    </lineage>
</organism>
<proteinExistence type="predicted"/>
<sequence length="106" mass="10944">MNLHDMLYFSYPCFTCSAVFVITYIIEGRYRGGDEDQGDNGDAGGEDIASSLTTFESDQAGIGTRAGIEILAVIRYTGCGGGVAADLSVSNGSVSSADGAWSAAVE</sequence>
<keyword evidence="1" id="KW-1133">Transmembrane helix</keyword>
<feature type="transmembrane region" description="Helical" evidence="1">
    <location>
        <begin position="6"/>
        <end position="26"/>
    </location>
</feature>